<protein>
    <submittedName>
        <fullName evidence="1">Synovial sarcoma translocation chromosome 18-like</fullName>
    </submittedName>
</protein>
<feature type="non-terminal residue" evidence="1">
    <location>
        <position position="168"/>
    </location>
</feature>
<reference evidence="1" key="1">
    <citation type="journal article" date="2009" name="Chromosome Res.">
        <title>Karyotypic evolution in squamate reptiles: comparative gene mapping revealed highly conserved linkage homology between the butterfly lizard (Leiolepis reevesii rubritaeniata, Agamidae, Lacertilia) and the Japanese four-striped rat snake (Elaphe quadrivirgata, Colubridae, Serpentes).</title>
        <authorList>
            <person name="Srikulnath K."/>
            <person name="Nishida C."/>
            <person name="Matsubara K."/>
            <person name="Uno Y."/>
            <person name="Thongpan A."/>
            <person name="Suputtitada S."/>
            <person name="Apisitwanich S."/>
            <person name="Matsuda Y."/>
        </authorList>
    </citation>
    <scope>NUCLEOTIDE SEQUENCE</scope>
    <source>
        <tissue evidence="1">Testis</tissue>
    </source>
</reference>
<dbReference type="AlphaFoldDB" id="D0VY10"/>
<accession>D0VY10</accession>
<organism evidence="1">
    <name type="scientific">Leiolepis rubritaeniata</name>
    <dbReference type="NCBI Taxonomy" id="3146766"/>
    <lineage>
        <taxon>Eukaryota</taxon>
        <taxon>Metazoa</taxon>
        <taxon>Chordata</taxon>
        <taxon>Craniata</taxon>
        <taxon>Vertebrata</taxon>
        <taxon>Euteleostomi</taxon>
        <taxon>Lepidosauria</taxon>
        <taxon>Squamata</taxon>
        <taxon>Bifurcata</taxon>
        <taxon>Unidentata</taxon>
        <taxon>Episquamata</taxon>
        <taxon>Toxicofera</taxon>
        <taxon>Iguania</taxon>
        <taxon>Acrodonta</taxon>
        <taxon>Agamidae</taxon>
        <taxon>Leiolepinae</taxon>
        <taxon>Leiolepis</taxon>
    </lineage>
</organism>
<feature type="non-terminal residue" evidence="1">
    <location>
        <position position="1"/>
    </location>
</feature>
<dbReference type="EMBL" id="AB490364">
    <property type="protein sequence ID" value="BAI50362.1"/>
    <property type="molecule type" value="mRNA"/>
</dbReference>
<evidence type="ECO:0000313" key="1">
    <source>
        <dbReference type="EMBL" id="BAI50362.1"/>
    </source>
</evidence>
<gene>
    <name evidence="1" type="primary">SS18</name>
</gene>
<name>D0VY10_9SAUR</name>
<proteinExistence type="evidence at transcript level"/>
<sequence length="168" mass="19001">DHAAGNPQYAHHQDAYQAPLSSKDINSNRTQASKLTLGNNKVMVLRKVLQDLSIPIILKDKVSSMEDIGLLSLGHHSHHSRGLMDMIRGNMETISNEKNNFSTIANVPLAAVMSLQHCGYLFFEEQSSIQCVWEQKQQPYTVDKGCLQALPSWVNYKQKDVFIRKCYI</sequence>